<dbReference type="Proteomes" id="UP000245667">
    <property type="component" value="Unassembled WGS sequence"/>
</dbReference>
<comment type="caution">
    <text evidence="3">The sequence shown here is derived from an EMBL/GenBank/DDBJ whole genome shotgun (WGS) entry which is preliminary data.</text>
</comment>
<protein>
    <submittedName>
        <fullName evidence="3">Uncharacterized protein</fullName>
    </submittedName>
</protein>
<feature type="compositionally biased region" description="Gly residues" evidence="1">
    <location>
        <begin position="255"/>
        <end position="264"/>
    </location>
</feature>
<keyword evidence="5" id="KW-1185">Reference proteome</keyword>
<proteinExistence type="predicted"/>
<dbReference type="RefSeq" id="WP_109648318.1">
    <property type="nucleotide sequence ID" value="NZ_JACWLN010000002.1"/>
</dbReference>
<reference evidence="2 5" key="2">
    <citation type="submission" date="2020-07" db="EMBL/GenBank/DDBJ databases">
        <title>The draft genome sequence of Maribacter polysiphoniae KCTC 22021.</title>
        <authorList>
            <person name="Mu L."/>
        </authorList>
    </citation>
    <scope>NUCLEOTIDE SEQUENCE [LARGE SCALE GENOMIC DNA]</scope>
    <source>
        <strain evidence="2 5">KCTC 22021</strain>
    </source>
</reference>
<evidence type="ECO:0000313" key="3">
    <source>
        <dbReference type="EMBL" id="PWK25357.1"/>
    </source>
</evidence>
<evidence type="ECO:0000313" key="5">
    <source>
        <dbReference type="Proteomes" id="UP000651837"/>
    </source>
</evidence>
<evidence type="ECO:0000313" key="2">
    <source>
        <dbReference type="EMBL" id="MBD1259902.1"/>
    </source>
</evidence>
<evidence type="ECO:0000256" key="1">
    <source>
        <dbReference type="SAM" id="MobiDB-lite"/>
    </source>
</evidence>
<dbReference type="OrthoDB" id="1450227at2"/>
<dbReference type="EMBL" id="QGGQ01000001">
    <property type="protein sequence ID" value="PWK25357.1"/>
    <property type="molecule type" value="Genomic_DNA"/>
</dbReference>
<gene>
    <name evidence="2" type="ORF">HZY62_04830</name>
    <name evidence="3" type="ORF">LX92_00096</name>
</gene>
<dbReference type="AlphaFoldDB" id="A0A316E3U4"/>
<name>A0A316E3U4_9FLAO</name>
<evidence type="ECO:0000313" key="4">
    <source>
        <dbReference type="Proteomes" id="UP000245667"/>
    </source>
</evidence>
<dbReference type="EMBL" id="JACWLN010000002">
    <property type="protein sequence ID" value="MBD1259902.1"/>
    <property type="molecule type" value="Genomic_DNA"/>
</dbReference>
<accession>A0A316E3U4</accession>
<feature type="region of interest" description="Disordered" evidence="1">
    <location>
        <begin position="241"/>
        <end position="272"/>
    </location>
</feature>
<reference evidence="3 4" key="1">
    <citation type="submission" date="2018-05" db="EMBL/GenBank/DDBJ databases">
        <title>Genomic Encyclopedia of Archaeal and Bacterial Type Strains, Phase II (KMG-II): from individual species to whole genera.</title>
        <authorList>
            <person name="Goeker M."/>
        </authorList>
    </citation>
    <scope>NUCLEOTIDE SEQUENCE [LARGE SCALE GENOMIC DNA]</scope>
    <source>
        <strain evidence="3 4">DSM 23514</strain>
    </source>
</reference>
<dbReference type="Proteomes" id="UP000651837">
    <property type="component" value="Unassembled WGS sequence"/>
</dbReference>
<sequence>MENSIKNHQNKYFFSQVLLRKLVFLLPVVFLLFGCEKDTNDSLSDNSISFSKNFNAASFKNVIPYGFDVDWQNPLEVITDTIPTPFYEFSVTNSNLDITEIQMRHKERNISIQYKVIAIPSEDVSYDYYMVKFTSFSPYGGKVSFNDLTGFSGRISFYDTDGSSLSKSIYDGGMLIQSIFEKGTNKASFIGKEDVLECTWETIPVFTDWYYVRGIDDLELAYTTVKYESKWVCGSSGGTAPESGGNSQGFINDGTHGGGSGGNSSSGYPEFNDEVIGEDHIDNYLTGKAKCVYDKLETTNGNLFKKTIAKFIDDPEYNLTFQNGDCSRPGADGCTNSDDVNNMVITIENINQSSLGIAALILHEGIHAEIHRYVSRYRSGVDPNNRAQLLQYYAYYKGYSETINNPAYRWLDDAHHVYMIENYIKSIALAVREIDGNKYPLNYYMAYGWDGLRDAGYDIARLTDSQDTSYKNLKEVVENNFNETCN</sequence>
<dbReference type="PROSITE" id="PS51257">
    <property type="entry name" value="PROKAR_LIPOPROTEIN"/>
    <property type="match status" value="1"/>
</dbReference>
<organism evidence="3 4">
    <name type="scientific">Maribacter polysiphoniae</name>
    <dbReference type="NCBI Taxonomy" id="429344"/>
    <lineage>
        <taxon>Bacteria</taxon>
        <taxon>Pseudomonadati</taxon>
        <taxon>Bacteroidota</taxon>
        <taxon>Flavobacteriia</taxon>
        <taxon>Flavobacteriales</taxon>
        <taxon>Flavobacteriaceae</taxon>
        <taxon>Maribacter</taxon>
    </lineage>
</organism>